<keyword evidence="1" id="KW-0175">Coiled coil</keyword>
<dbReference type="STRING" id="237682.SAMN05421676_11217"/>
<gene>
    <name evidence="3" type="ORF">SAMN05421676_11217</name>
</gene>
<accession>A0A1I0ID52</accession>
<feature type="region of interest" description="Disordered" evidence="2">
    <location>
        <begin position="196"/>
        <end position="228"/>
    </location>
</feature>
<evidence type="ECO:0000313" key="3">
    <source>
        <dbReference type="EMBL" id="SET94838.1"/>
    </source>
</evidence>
<keyword evidence="4" id="KW-1185">Reference proteome</keyword>
<sequence>MTINNERTFYKNLLPLNLQFFAEGGEGGQGGEAGSGEGGSGEGGQGSGSGEGGTSQGSGGQGQTGFSKEYVEDLRKEAANYRTKLRNLEGKTEAQKKDAVKETLSAAGLDYDENKSLEDNIQRVTDFKNSAEKRANDRLIQAEATLLAGDLGVNSKAVGDILKLMDKSNVKVNEDGKVEGLKDSMEEFIKERPYYQTEKKSSKGGVDFSRGSQGNMSMNDLIRRKAGY</sequence>
<evidence type="ECO:0000313" key="4">
    <source>
        <dbReference type="Proteomes" id="UP000199095"/>
    </source>
</evidence>
<name>A0A1I0ID52_9BACI</name>
<reference evidence="4" key="1">
    <citation type="submission" date="2016-10" db="EMBL/GenBank/DDBJ databases">
        <authorList>
            <person name="Varghese N."/>
            <person name="Submissions S."/>
        </authorList>
    </citation>
    <scope>NUCLEOTIDE SEQUENCE [LARGE SCALE GENOMIC DNA]</scope>
    <source>
        <strain evidence="4">CGMCC 1.3566</strain>
    </source>
</reference>
<dbReference type="Proteomes" id="UP000199095">
    <property type="component" value="Unassembled WGS sequence"/>
</dbReference>
<feature type="compositionally biased region" description="Gly residues" evidence="2">
    <location>
        <begin position="24"/>
        <end position="63"/>
    </location>
</feature>
<feature type="coiled-coil region" evidence="1">
    <location>
        <begin position="71"/>
        <end position="134"/>
    </location>
</feature>
<feature type="region of interest" description="Disordered" evidence="2">
    <location>
        <begin position="22"/>
        <end position="69"/>
    </location>
</feature>
<proteinExistence type="predicted"/>
<dbReference type="EMBL" id="FOHJ01000012">
    <property type="protein sequence ID" value="SET94838.1"/>
    <property type="molecule type" value="Genomic_DNA"/>
</dbReference>
<organism evidence="3 4">
    <name type="scientific">Salinibacillus kushneri</name>
    <dbReference type="NCBI Taxonomy" id="237682"/>
    <lineage>
        <taxon>Bacteria</taxon>
        <taxon>Bacillati</taxon>
        <taxon>Bacillota</taxon>
        <taxon>Bacilli</taxon>
        <taxon>Bacillales</taxon>
        <taxon>Bacillaceae</taxon>
        <taxon>Salinibacillus</taxon>
    </lineage>
</organism>
<evidence type="ECO:0000256" key="2">
    <source>
        <dbReference type="SAM" id="MobiDB-lite"/>
    </source>
</evidence>
<evidence type="ECO:0000256" key="1">
    <source>
        <dbReference type="SAM" id="Coils"/>
    </source>
</evidence>
<evidence type="ECO:0008006" key="5">
    <source>
        <dbReference type="Google" id="ProtNLM"/>
    </source>
</evidence>
<dbReference type="AlphaFoldDB" id="A0A1I0ID52"/>
<dbReference type="RefSeq" id="WP_093136978.1">
    <property type="nucleotide sequence ID" value="NZ_FOHJ01000012.1"/>
</dbReference>
<protein>
    <recommendedName>
        <fullName evidence="5">Phage minor structural protein GP20</fullName>
    </recommendedName>
</protein>